<comment type="subcellular location">
    <subcellularLocation>
        <location evidence="1">Cell membrane</location>
        <topology evidence="1">Multi-pass membrane protein</topology>
    </subcellularLocation>
</comment>
<keyword evidence="5 8" id="KW-0812">Transmembrane</keyword>
<dbReference type="PANTHER" id="PTHR36838:SF1">
    <property type="entry name" value="SLR1864 PROTEIN"/>
    <property type="match status" value="1"/>
</dbReference>
<reference evidence="9 10" key="1">
    <citation type="submission" date="2019-03" db="EMBL/GenBank/DDBJ databases">
        <title>Ramlibacter henchirensis DSM 14656, whole genome shotgun sequence.</title>
        <authorList>
            <person name="Zhang X."/>
            <person name="Feng G."/>
            <person name="Zhu H."/>
        </authorList>
    </citation>
    <scope>NUCLEOTIDE SEQUENCE [LARGE SCALE GENOMIC DNA]</scope>
    <source>
        <strain evidence="9 10">DSM 14656</strain>
    </source>
</reference>
<proteinExistence type="inferred from homology"/>
<feature type="transmembrane region" description="Helical" evidence="8">
    <location>
        <begin position="183"/>
        <end position="200"/>
    </location>
</feature>
<feature type="transmembrane region" description="Helical" evidence="8">
    <location>
        <begin position="6"/>
        <end position="25"/>
    </location>
</feature>
<sequence length="295" mass="31296">MELLLRIAQVIVPVFFIVAVGFVYARRVRPDMTWFNRLVLDVLTPLLVYTALAGKEFRLQDHAPLLLAGALLILGCGALAWVLARGTRVQPRSLVPVVMFNNCGNMGLPLALLAFGPAQLGAAVALFSISNVIHFSLGARITSAEARTRDLLLSPLMISAALGFASAASGVRPPDMLMTGMRLMGDAMLPLMLFALGVRLTTLQPQDVPRGVLGAVARPVIGLLLAVPLAWALDLTGPARAQLILFGALPPAVMQFLLAERYAQEPERVAAMILLGNALAVVFVPLGLAIALPSG</sequence>
<organism evidence="9 10">
    <name type="scientific">Ramlibacter henchirensis</name>
    <dbReference type="NCBI Taxonomy" id="204072"/>
    <lineage>
        <taxon>Bacteria</taxon>
        <taxon>Pseudomonadati</taxon>
        <taxon>Pseudomonadota</taxon>
        <taxon>Betaproteobacteria</taxon>
        <taxon>Burkholderiales</taxon>
        <taxon>Comamonadaceae</taxon>
        <taxon>Ramlibacter</taxon>
    </lineage>
</organism>
<keyword evidence="4" id="KW-1003">Cell membrane</keyword>
<dbReference type="InterPro" id="IPR038770">
    <property type="entry name" value="Na+/solute_symporter_sf"/>
</dbReference>
<protein>
    <submittedName>
        <fullName evidence="9">AEC family transporter</fullName>
    </submittedName>
</protein>
<keyword evidence="3" id="KW-0813">Transport</keyword>
<name>A0A4Z0BR48_9BURK</name>
<evidence type="ECO:0000256" key="8">
    <source>
        <dbReference type="SAM" id="Phobius"/>
    </source>
</evidence>
<dbReference type="AlphaFoldDB" id="A0A4Z0BR48"/>
<evidence type="ECO:0000313" key="9">
    <source>
        <dbReference type="EMBL" id="TFZ00459.1"/>
    </source>
</evidence>
<feature type="transmembrane region" description="Helical" evidence="8">
    <location>
        <begin position="64"/>
        <end position="82"/>
    </location>
</feature>
<dbReference type="InterPro" id="IPR004776">
    <property type="entry name" value="Mem_transp_PIN-like"/>
</dbReference>
<feature type="transmembrane region" description="Helical" evidence="8">
    <location>
        <begin position="239"/>
        <end position="258"/>
    </location>
</feature>
<dbReference type="GO" id="GO:0005886">
    <property type="term" value="C:plasma membrane"/>
    <property type="evidence" value="ECO:0007669"/>
    <property type="project" value="UniProtKB-SubCell"/>
</dbReference>
<dbReference type="Gene3D" id="1.20.1530.20">
    <property type="match status" value="1"/>
</dbReference>
<keyword evidence="7 8" id="KW-0472">Membrane</keyword>
<accession>A0A4Z0BR48</accession>
<comment type="similarity">
    <text evidence="2">Belongs to the auxin efflux carrier (TC 2.A.69) family.</text>
</comment>
<feature type="transmembrane region" description="Helical" evidence="8">
    <location>
        <begin position="151"/>
        <end position="171"/>
    </location>
</feature>
<feature type="transmembrane region" description="Helical" evidence="8">
    <location>
        <begin position="34"/>
        <end position="52"/>
    </location>
</feature>
<evidence type="ECO:0000256" key="4">
    <source>
        <dbReference type="ARBA" id="ARBA00022475"/>
    </source>
</evidence>
<evidence type="ECO:0000256" key="1">
    <source>
        <dbReference type="ARBA" id="ARBA00004651"/>
    </source>
</evidence>
<dbReference type="RefSeq" id="WP_135264801.1">
    <property type="nucleotide sequence ID" value="NZ_SMLM01000003.1"/>
</dbReference>
<dbReference type="OrthoDB" id="3238001at2"/>
<dbReference type="GO" id="GO:0055085">
    <property type="term" value="P:transmembrane transport"/>
    <property type="evidence" value="ECO:0007669"/>
    <property type="project" value="InterPro"/>
</dbReference>
<feature type="transmembrane region" description="Helical" evidence="8">
    <location>
        <begin position="94"/>
        <end position="114"/>
    </location>
</feature>
<keyword evidence="10" id="KW-1185">Reference proteome</keyword>
<gene>
    <name evidence="9" type="ORF">EZ313_18535</name>
</gene>
<evidence type="ECO:0000256" key="5">
    <source>
        <dbReference type="ARBA" id="ARBA00022692"/>
    </source>
</evidence>
<dbReference type="EMBL" id="SMLM01000003">
    <property type="protein sequence ID" value="TFZ00459.1"/>
    <property type="molecule type" value="Genomic_DNA"/>
</dbReference>
<feature type="transmembrane region" description="Helical" evidence="8">
    <location>
        <begin position="212"/>
        <end position="233"/>
    </location>
</feature>
<dbReference type="PANTHER" id="PTHR36838">
    <property type="entry name" value="AUXIN EFFLUX CARRIER FAMILY PROTEIN"/>
    <property type="match status" value="1"/>
</dbReference>
<dbReference type="Pfam" id="PF03547">
    <property type="entry name" value="Mem_trans"/>
    <property type="match status" value="2"/>
</dbReference>
<dbReference type="Proteomes" id="UP000298180">
    <property type="component" value="Unassembled WGS sequence"/>
</dbReference>
<feature type="transmembrane region" description="Helical" evidence="8">
    <location>
        <begin position="120"/>
        <end position="139"/>
    </location>
</feature>
<comment type="caution">
    <text evidence="9">The sequence shown here is derived from an EMBL/GenBank/DDBJ whole genome shotgun (WGS) entry which is preliminary data.</text>
</comment>
<evidence type="ECO:0000256" key="3">
    <source>
        <dbReference type="ARBA" id="ARBA00022448"/>
    </source>
</evidence>
<evidence type="ECO:0000256" key="7">
    <source>
        <dbReference type="ARBA" id="ARBA00023136"/>
    </source>
</evidence>
<keyword evidence="6 8" id="KW-1133">Transmembrane helix</keyword>
<evidence type="ECO:0000313" key="10">
    <source>
        <dbReference type="Proteomes" id="UP000298180"/>
    </source>
</evidence>
<feature type="transmembrane region" description="Helical" evidence="8">
    <location>
        <begin position="270"/>
        <end position="292"/>
    </location>
</feature>
<evidence type="ECO:0000256" key="6">
    <source>
        <dbReference type="ARBA" id="ARBA00022989"/>
    </source>
</evidence>
<evidence type="ECO:0000256" key="2">
    <source>
        <dbReference type="ARBA" id="ARBA00010145"/>
    </source>
</evidence>